<dbReference type="EMBL" id="LATX01002388">
    <property type="protein sequence ID" value="KTB30295.1"/>
    <property type="molecule type" value="Genomic_DNA"/>
</dbReference>
<evidence type="ECO:0000313" key="1">
    <source>
        <dbReference type="EMBL" id="KTB30295.1"/>
    </source>
</evidence>
<sequence length="339" mass="38478">MLALSHQPSHSPSPALKLRLNSLLSMESISSPIKSPEPTDIPPCEAHEDCKLPTDIVLRSSDGRRFGTHTRNLEIYGDGFPIRVSSTSETREDVVLSESSDVVHLLLQFMHNRPQPDLRTTPFELLSKLAEAAQKYCVYSAIGICKLLMERNAQEHSFEVYVYASRAGYADIREKAGTLAIAQNPLRVFSYAVWANDVYTRDKAAWATLDLDADDVIYSLSRYYTVFTKWHHIFVAWVKFRDHIYATYYETLRNPPHIKREHIAGDCLKWNEIYPKLLVKLMTEKPSLDSFVDAVEEYVYLIEDCLTCSDGVDRWRTQIAAALSGASTFSSFVKAPLST</sequence>
<dbReference type="Proteomes" id="UP000054988">
    <property type="component" value="Unassembled WGS sequence"/>
</dbReference>
<dbReference type="AlphaFoldDB" id="A0A0W0F1U1"/>
<proteinExistence type="predicted"/>
<reference evidence="1 2" key="1">
    <citation type="submission" date="2015-12" db="EMBL/GenBank/DDBJ databases">
        <title>Draft genome sequence of Moniliophthora roreri, the causal agent of frosty pod rot of cacao.</title>
        <authorList>
            <person name="Aime M.C."/>
            <person name="Diaz-Valderrama J.R."/>
            <person name="Kijpornyongpan T."/>
            <person name="Phillips-Mora W."/>
        </authorList>
    </citation>
    <scope>NUCLEOTIDE SEQUENCE [LARGE SCALE GENOMIC DNA]</scope>
    <source>
        <strain evidence="1 2">MCA 2952</strain>
    </source>
</reference>
<name>A0A0W0F1U1_MONRR</name>
<accession>A0A0W0F1U1</accession>
<organism evidence="1 2">
    <name type="scientific">Moniliophthora roreri</name>
    <name type="common">Frosty pod rot fungus</name>
    <name type="synonym">Monilia roreri</name>
    <dbReference type="NCBI Taxonomy" id="221103"/>
    <lineage>
        <taxon>Eukaryota</taxon>
        <taxon>Fungi</taxon>
        <taxon>Dikarya</taxon>
        <taxon>Basidiomycota</taxon>
        <taxon>Agaricomycotina</taxon>
        <taxon>Agaricomycetes</taxon>
        <taxon>Agaricomycetidae</taxon>
        <taxon>Agaricales</taxon>
        <taxon>Marasmiineae</taxon>
        <taxon>Marasmiaceae</taxon>
        <taxon>Moniliophthora</taxon>
    </lineage>
</organism>
<comment type="caution">
    <text evidence="1">The sequence shown here is derived from an EMBL/GenBank/DDBJ whole genome shotgun (WGS) entry which is preliminary data.</text>
</comment>
<gene>
    <name evidence="1" type="ORF">WG66_17053</name>
</gene>
<evidence type="ECO:0000313" key="2">
    <source>
        <dbReference type="Proteomes" id="UP000054988"/>
    </source>
</evidence>
<protein>
    <recommendedName>
        <fullName evidence="3">BTB domain-containing protein</fullName>
    </recommendedName>
</protein>
<evidence type="ECO:0008006" key="3">
    <source>
        <dbReference type="Google" id="ProtNLM"/>
    </source>
</evidence>